<dbReference type="Proteomes" id="UP000319817">
    <property type="component" value="Chromosome"/>
</dbReference>
<reference evidence="1 2" key="1">
    <citation type="submission" date="2019-02" db="EMBL/GenBank/DDBJ databases">
        <title>Deep-cultivation of Planctomycetes and their phenomic and genomic characterization uncovers novel biology.</title>
        <authorList>
            <person name="Wiegand S."/>
            <person name="Jogler M."/>
            <person name="Boedeker C."/>
            <person name="Pinto D."/>
            <person name="Vollmers J."/>
            <person name="Rivas-Marin E."/>
            <person name="Kohn T."/>
            <person name="Peeters S.H."/>
            <person name="Heuer A."/>
            <person name="Rast P."/>
            <person name="Oberbeckmann S."/>
            <person name="Bunk B."/>
            <person name="Jeske O."/>
            <person name="Meyerdierks A."/>
            <person name="Storesund J.E."/>
            <person name="Kallscheuer N."/>
            <person name="Luecker S."/>
            <person name="Lage O.M."/>
            <person name="Pohl T."/>
            <person name="Merkel B.J."/>
            <person name="Hornburger P."/>
            <person name="Mueller R.-W."/>
            <person name="Bruemmer F."/>
            <person name="Labrenz M."/>
            <person name="Spormann A.M."/>
            <person name="Op den Camp H."/>
            <person name="Overmann J."/>
            <person name="Amann R."/>
            <person name="Jetten M.S.M."/>
            <person name="Mascher T."/>
            <person name="Medema M.H."/>
            <person name="Devos D.P."/>
            <person name="Kaster A.-K."/>
            <person name="Ovreas L."/>
            <person name="Rohde M."/>
            <person name="Galperin M.Y."/>
            <person name="Jogler C."/>
        </authorList>
    </citation>
    <scope>NUCLEOTIDE SEQUENCE [LARGE SCALE GENOMIC DNA]</scope>
    <source>
        <strain evidence="1 2">K23_9</strain>
    </source>
</reference>
<accession>A0A517NTD9</accession>
<name>A0A517NTD9_9BACT</name>
<proteinExistence type="predicted"/>
<organism evidence="1 2">
    <name type="scientific">Stieleria marina</name>
    <dbReference type="NCBI Taxonomy" id="1930275"/>
    <lineage>
        <taxon>Bacteria</taxon>
        <taxon>Pseudomonadati</taxon>
        <taxon>Planctomycetota</taxon>
        <taxon>Planctomycetia</taxon>
        <taxon>Pirellulales</taxon>
        <taxon>Pirellulaceae</taxon>
        <taxon>Stieleria</taxon>
    </lineage>
</organism>
<gene>
    <name evidence="1" type="ORF">K239x_23440</name>
</gene>
<dbReference type="AlphaFoldDB" id="A0A517NTD9"/>
<dbReference type="EMBL" id="CP036526">
    <property type="protein sequence ID" value="QDT10388.1"/>
    <property type="molecule type" value="Genomic_DNA"/>
</dbReference>
<sequence length="98" mass="11000">MISFTTRAIDFETLVANIELRLCEIGHLVPNQFPMTKREVIRGGKACGLYFCVHGPRSVKLTAICDFVKNTVIYYGSDGIRKESESIVLNHLRNQLAA</sequence>
<evidence type="ECO:0000313" key="1">
    <source>
        <dbReference type="EMBL" id="QDT10388.1"/>
    </source>
</evidence>
<evidence type="ECO:0000313" key="2">
    <source>
        <dbReference type="Proteomes" id="UP000319817"/>
    </source>
</evidence>
<keyword evidence="2" id="KW-1185">Reference proteome</keyword>
<dbReference type="OrthoDB" id="277143at2"/>
<protein>
    <submittedName>
        <fullName evidence="1">Uncharacterized protein</fullName>
    </submittedName>
</protein>
<dbReference type="RefSeq" id="WP_145417939.1">
    <property type="nucleotide sequence ID" value="NZ_CP036526.1"/>
</dbReference>